<dbReference type="InterPro" id="IPR055766">
    <property type="entry name" value="DUF7342"/>
</dbReference>
<accession>A0A3A6PVE0</accession>
<dbReference type="SUPFAM" id="SSF46785">
    <property type="entry name" value="Winged helix' DNA-binding domain"/>
    <property type="match status" value="1"/>
</dbReference>
<evidence type="ECO:0000313" key="3">
    <source>
        <dbReference type="Proteomes" id="UP000276588"/>
    </source>
</evidence>
<evidence type="ECO:0000256" key="1">
    <source>
        <dbReference type="SAM" id="MobiDB-lite"/>
    </source>
</evidence>
<feature type="region of interest" description="Disordered" evidence="1">
    <location>
        <begin position="1"/>
        <end position="22"/>
    </location>
</feature>
<gene>
    <name evidence="2" type="ORF">DM826_11765</name>
</gene>
<comment type="caution">
    <text evidence="2">The sequence shown here is derived from an EMBL/GenBank/DDBJ whole genome shotgun (WGS) entry which is preliminary data.</text>
</comment>
<dbReference type="InterPro" id="IPR036390">
    <property type="entry name" value="WH_DNA-bd_sf"/>
</dbReference>
<dbReference type="RefSeq" id="WP_120103620.1">
    <property type="nucleotide sequence ID" value="NZ_QKNY01000018.1"/>
</dbReference>
<dbReference type="AlphaFoldDB" id="A0A3A6PVE0"/>
<keyword evidence="3" id="KW-1185">Reference proteome</keyword>
<dbReference type="EMBL" id="QKNY01000018">
    <property type="protein sequence ID" value="RJX42311.1"/>
    <property type="molecule type" value="Genomic_DNA"/>
</dbReference>
<dbReference type="Gene3D" id="1.10.10.10">
    <property type="entry name" value="Winged helix-like DNA-binding domain superfamily/Winged helix DNA-binding domain"/>
    <property type="match status" value="1"/>
</dbReference>
<proteinExistence type="predicted"/>
<dbReference type="Proteomes" id="UP000276588">
    <property type="component" value="Unassembled WGS sequence"/>
</dbReference>
<dbReference type="Pfam" id="PF24033">
    <property type="entry name" value="DUF7342"/>
    <property type="match status" value="1"/>
</dbReference>
<sequence>MDEFDPAPAIDDTTEPRQQWLDDTDTFGRVYDVVLGITTPAPAAEIAEIADCSPNAATKHLSRLAEMGVVNADRESRPARYSRNDGYLEWQEASRIGRDLSVAEIIDRVESLEAERDEYEERFGTTDPAEVSVFDYDDHDTIHERMAAVSEWQGLIRDLRLYELARQLAQNDGHLIPA</sequence>
<protein>
    <submittedName>
        <fullName evidence="2">Sugar-specific transcriptional regulator TrmB</fullName>
    </submittedName>
</protein>
<dbReference type="OrthoDB" id="240032at2157"/>
<name>A0A3A6PVE0_9EURY</name>
<dbReference type="InterPro" id="IPR036388">
    <property type="entry name" value="WH-like_DNA-bd_sf"/>
</dbReference>
<reference evidence="2 3" key="1">
    <citation type="submission" date="2018-06" db="EMBL/GenBank/DDBJ databases">
        <title>Halonotius sp. F13-13 a new haloarchaeeon isolated from a solar saltern from Isla Cristina, Huelva, Spain.</title>
        <authorList>
            <person name="Duran-Viseras A."/>
            <person name="Sanchez-Porro C."/>
            <person name="Ventosa A."/>
        </authorList>
    </citation>
    <scope>NUCLEOTIDE SEQUENCE [LARGE SCALE GENOMIC DNA]</scope>
    <source>
        <strain evidence="2 3">F13-13</strain>
    </source>
</reference>
<organism evidence="2 3">
    <name type="scientific">Halonotius aquaticus</name>
    <dbReference type="NCBI Taxonomy" id="2216978"/>
    <lineage>
        <taxon>Archaea</taxon>
        <taxon>Methanobacteriati</taxon>
        <taxon>Methanobacteriota</taxon>
        <taxon>Stenosarchaea group</taxon>
        <taxon>Halobacteria</taxon>
        <taxon>Halobacteriales</taxon>
        <taxon>Haloferacaceae</taxon>
        <taxon>Halonotius</taxon>
    </lineage>
</organism>
<evidence type="ECO:0000313" key="2">
    <source>
        <dbReference type="EMBL" id="RJX42311.1"/>
    </source>
</evidence>